<evidence type="ECO:0000313" key="2">
    <source>
        <dbReference type="EMBL" id="OHU97043.1"/>
    </source>
</evidence>
<evidence type="ECO:0000256" key="1">
    <source>
        <dbReference type="SAM" id="Phobius"/>
    </source>
</evidence>
<proteinExistence type="predicted"/>
<protein>
    <submittedName>
        <fullName evidence="2">Uncharacterized protein</fullName>
    </submittedName>
</protein>
<organism evidence="2 4">
    <name type="scientific">Mycobacterium talmoniae</name>
    <dbReference type="NCBI Taxonomy" id="1858794"/>
    <lineage>
        <taxon>Bacteria</taxon>
        <taxon>Bacillati</taxon>
        <taxon>Actinomycetota</taxon>
        <taxon>Actinomycetes</taxon>
        <taxon>Mycobacteriales</taxon>
        <taxon>Mycobacteriaceae</taxon>
        <taxon>Mycobacterium</taxon>
    </lineage>
</organism>
<dbReference type="Proteomes" id="UP000179734">
    <property type="component" value="Unassembled WGS sequence"/>
</dbReference>
<keyword evidence="1" id="KW-0812">Transmembrane</keyword>
<reference evidence="3 5" key="2">
    <citation type="journal article" date="2017" name="Int. J. Syst. Evol. Microbiol.">
        <title>Mycobacterium talmoniae sp. nov., a slowly growing mycobacterium isolated from human respiratory samples.</title>
        <authorList>
            <person name="Davidson R.M."/>
            <person name="DeGroote M.A."/>
            <person name="Marola J.L."/>
            <person name="Buss S."/>
            <person name="Jones V."/>
            <person name="McNeil M.R."/>
            <person name="Freifeld A.G."/>
            <person name="Elaine Epperson L."/>
            <person name="Hasan N.A."/>
            <person name="Jackson M."/>
            <person name="Iwen P.C."/>
            <person name="Salfinger M."/>
            <person name="Strong M."/>
        </authorList>
    </citation>
    <scope>NUCLEOTIDE SEQUENCE [LARGE SCALE GENOMIC DNA]</scope>
    <source>
        <strain evidence="3 5">ATCC BAA-2683</strain>
    </source>
</reference>
<sequence length="155" mass="16498">MAGERKQRSLASWVFMLAVLFCVAGFGLFSGVRLLANPETCDGHAMAANDTCRHGARGSERLQSAVTTTVMLPPRPKLPPGMGDDVPDVWSGPPSVTATVPVGDGRSLQDQISSNQIKGTFETMLGAGTLILAIVLSAVTVRGYRRRGTAFRPRN</sequence>
<dbReference type="RefSeq" id="WP_071029140.1">
    <property type="nucleotide sequence ID" value="NZ_MLQM01000172.1"/>
</dbReference>
<evidence type="ECO:0000313" key="3">
    <source>
        <dbReference type="EMBL" id="PQM49499.1"/>
    </source>
</evidence>
<reference evidence="3" key="3">
    <citation type="submission" date="2018-01" db="EMBL/GenBank/DDBJ databases">
        <authorList>
            <person name="Gaut B.S."/>
            <person name="Morton B.R."/>
            <person name="Clegg M.T."/>
            <person name="Duvall M.R."/>
        </authorList>
    </citation>
    <scope>NUCLEOTIDE SEQUENCE</scope>
    <source>
        <strain evidence="3">ATCC BAA-2683</strain>
    </source>
</reference>
<accession>A0A1S1NAH1</accession>
<keyword evidence="1" id="KW-1133">Transmembrane helix</keyword>
<dbReference type="Proteomes" id="UP000238296">
    <property type="component" value="Unassembled WGS sequence"/>
</dbReference>
<evidence type="ECO:0000313" key="5">
    <source>
        <dbReference type="Proteomes" id="UP000238296"/>
    </source>
</evidence>
<comment type="caution">
    <text evidence="2">The sequence shown here is derived from an EMBL/GenBank/DDBJ whole genome shotgun (WGS) entry which is preliminary data.</text>
</comment>
<dbReference type="AlphaFoldDB" id="A0A1S1NAH1"/>
<gene>
    <name evidence="2" type="ORF">BKN37_22360</name>
    <name evidence="3" type="ORF">C1Y40_00276</name>
</gene>
<feature type="transmembrane region" description="Helical" evidence="1">
    <location>
        <begin position="124"/>
        <end position="144"/>
    </location>
</feature>
<dbReference type="EMBL" id="MLQM01000172">
    <property type="protein sequence ID" value="OHU97043.1"/>
    <property type="molecule type" value="Genomic_DNA"/>
</dbReference>
<keyword evidence="1" id="KW-0472">Membrane</keyword>
<keyword evidence="4" id="KW-1185">Reference proteome</keyword>
<evidence type="ECO:0000313" key="4">
    <source>
        <dbReference type="Proteomes" id="UP000179734"/>
    </source>
</evidence>
<name>A0A1S1NAH1_9MYCO</name>
<reference evidence="2 4" key="1">
    <citation type="submission" date="2016-10" db="EMBL/GenBank/DDBJ databases">
        <title>Genome sequence of Mycobacterium talmonii.</title>
        <authorList>
            <person name="Greninger A.L."/>
            <person name="Elliott B."/>
            <person name="Vasireddy S."/>
            <person name="Vasireddy R."/>
        </authorList>
    </citation>
    <scope>NUCLEOTIDE SEQUENCE [LARGE SCALE GENOMIC DNA]</scope>
    <source>
        <strain evidence="2">MO-5499</strain>
        <strain evidence="4">NE-TNMC-100812</strain>
    </source>
</reference>
<feature type="transmembrane region" description="Helical" evidence="1">
    <location>
        <begin position="12"/>
        <end position="36"/>
    </location>
</feature>
<dbReference type="EMBL" id="PPEA01000044">
    <property type="protein sequence ID" value="PQM49499.1"/>
    <property type="molecule type" value="Genomic_DNA"/>
</dbReference>